<reference evidence="2 3" key="1">
    <citation type="submission" date="2018-06" db="EMBL/GenBank/DDBJ databases">
        <authorList>
            <consortium name="Pathogen Informatics"/>
            <person name="Doyle S."/>
        </authorList>
    </citation>
    <scope>NUCLEOTIDE SEQUENCE [LARGE SCALE GENOMIC DNA]</scope>
    <source>
        <strain evidence="2 3">NCTC6133</strain>
    </source>
</reference>
<dbReference type="EMBL" id="UHAP01000001">
    <property type="protein sequence ID" value="SUK45986.1"/>
    <property type="molecule type" value="Genomic_DNA"/>
</dbReference>
<evidence type="ECO:0000313" key="2">
    <source>
        <dbReference type="EMBL" id="SUK45986.1"/>
    </source>
</evidence>
<organism evidence="2 3">
    <name type="scientific">Staphylococcus aureus</name>
    <dbReference type="NCBI Taxonomy" id="1280"/>
    <lineage>
        <taxon>Bacteria</taxon>
        <taxon>Bacillati</taxon>
        <taxon>Bacillota</taxon>
        <taxon>Bacilli</taxon>
        <taxon>Bacillales</taxon>
        <taxon>Staphylococcaceae</taxon>
        <taxon>Staphylococcus</taxon>
    </lineage>
</organism>
<name>A0A380DRB1_STAAU</name>
<evidence type="ECO:0000313" key="3">
    <source>
        <dbReference type="Proteomes" id="UP000255091"/>
    </source>
</evidence>
<accession>A0A380DRB1</accession>
<proteinExistence type="predicted"/>
<feature type="compositionally biased region" description="Polar residues" evidence="1">
    <location>
        <begin position="1"/>
        <end position="20"/>
    </location>
</feature>
<evidence type="ECO:0000256" key="1">
    <source>
        <dbReference type="SAM" id="MobiDB-lite"/>
    </source>
</evidence>
<gene>
    <name evidence="2" type="ORF">NCTC6133_01784</name>
</gene>
<protein>
    <submittedName>
        <fullName evidence="2">PstB protein</fullName>
    </submittedName>
</protein>
<dbReference type="AlphaFoldDB" id="A0A380DRB1"/>
<dbReference type="Proteomes" id="UP000255091">
    <property type="component" value="Unassembled WGS sequence"/>
</dbReference>
<feature type="region of interest" description="Disordered" evidence="1">
    <location>
        <begin position="1"/>
        <end position="33"/>
    </location>
</feature>
<sequence length="56" mass="6379">MAQTLAQTKQISQSHTFDVSQSHHKTPNDTNSHSVIYSTQNLDLWYGENHALQILI</sequence>